<name>A0ABD7AJI4_9ENTR</name>
<accession>A0ABD7AJI4</accession>
<dbReference type="Proteomes" id="UP000510937">
    <property type="component" value="Chromosome"/>
</dbReference>
<protein>
    <submittedName>
        <fullName evidence="1">Uncharacterized protein</fullName>
    </submittedName>
</protein>
<evidence type="ECO:0000313" key="1">
    <source>
        <dbReference type="EMBL" id="QLO53216.1"/>
    </source>
</evidence>
<dbReference type="SUPFAM" id="SSF52540">
    <property type="entry name" value="P-loop containing nucleoside triphosphate hydrolases"/>
    <property type="match status" value="1"/>
</dbReference>
<dbReference type="AlphaFoldDB" id="A0ABD7AJI4"/>
<dbReference type="RefSeq" id="WP_148841898.1">
    <property type="nucleotide sequence ID" value="NZ_CP055315.1"/>
</dbReference>
<gene>
    <name evidence="1" type="ORF">HV234_17580</name>
</gene>
<reference evidence="2" key="1">
    <citation type="submission" date="2020-06" db="EMBL/GenBank/DDBJ databases">
        <title>REHAB project genomes.</title>
        <authorList>
            <person name="Shaw L.P."/>
        </authorList>
    </citation>
    <scope>NUCLEOTIDE SEQUENCE [LARGE SCALE GENOMIC DNA]</scope>
    <source>
        <strain evidence="2">RHBSTW-00555</strain>
    </source>
</reference>
<organism evidence="1 2">
    <name type="scientific">Klebsiella grimontii</name>
    <dbReference type="NCBI Taxonomy" id="2058152"/>
    <lineage>
        <taxon>Bacteria</taxon>
        <taxon>Pseudomonadati</taxon>
        <taxon>Pseudomonadota</taxon>
        <taxon>Gammaproteobacteria</taxon>
        <taxon>Enterobacterales</taxon>
        <taxon>Enterobacteriaceae</taxon>
        <taxon>Klebsiella/Raoultella group</taxon>
        <taxon>Klebsiella</taxon>
    </lineage>
</organism>
<dbReference type="InterPro" id="IPR027417">
    <property type="entry name" value="P-loop_NTPase"/>
</dbReference>
<evidence type="ECO:0000313" key="2">
    <source>
        <dbReference type="Proteomes" id="UP000510937"/>
    </source>
</evidence>
<proteinExistence type="predicted"/>
<dbReference type="EMBL" id="CP055315">
    <property type="protein sequence ID" value="QLO53216.1"/>
    <property type="molecule type" value="Genomic_DNA"/>
</dbReference>
<sequence>MKTYKEFNLKQNEYITDVADEMDLQDGINLVIADVGTGKSYYFSKQTNTAFAAPLVSIVSSIDGTNVSTWNSLVSRFHSTSDKSVFKNETLVVDECHGLFTDYSYKASVIRDLVAIFPFFKSVVLMSGTIKPEYINTVQIDRVYRVRKPSQATKEVNRYNYSKNGKALLETLILRNKGTGKKAIALVNDIKLCKRIAEVYGSKALVVSSEVKETEEVQAFFSAKRMDDYELVIGTDSIREGLSIEDKLDKVNIYIFGHTNPDGIEQFTNRFRNVSKTKTLHYITPVRDSNAIKDFDIEMYMEDAESFREAVTVAYRGFKDDSFREHFRTQYNQDIKGSHVRYNKDFDGFTVDKLSIDATYADHRSKQCEYDPVLWQMCMNEYDFVYRGAAVLEGNEAQAVEINESIKAIKNIQKAEREEILSSLIESYQTGKFEYSGKHEEYDALCESIGKLRKVGLKDSQIELVVNGVIADKTFISRVWADYNYVDEHSNIRNMILGYIAKECPNDILSKIDLHVLCSMIVKKVKKELFSDDNKIMKKNKEWSKWLEYQGGEIAVKDKCQIKVINRYITLDTPVRKRTSQCTDRMYKALLEMKKEDRYYEYPIKYTNLTGFSIDKVVIDEEKLTKAISDAVGLKRNMMALRGVFA</sequence>